<accession>A0ACB8AN70</accession>
<evidence type="ECO:0000313" key="1">
    <source>
        <dbReference type="EMBL" id="KAH7914844.1"/>
    </source>
</evidence>
<reference evidence="1" key="1">
    <citation type="journal article" date="2021" name="New Phytol.">
        <title>Evolutionary innovations through gain and loss of genes in the ectomycorrhizal Boletales.</title>
        <authorList>
            <person name="Wu G."/>
            <person name="Miyauchi S."/>
            <person name="Morin E."/>
            <person name="Kuo A."/>
            <person name="Drula E."/>
            <person name="Varga T."/>
            <person name="Kohler A."/>
            <person name="Feng B."/>
            <person name="Cao Y."/>
            <person name="Lipzen A."/>
            <person name="Daum C."/>
            <person name="Hundley H."/>
            <person name="Pangilinan J."/>
            <person name="Johnson J."/>
            <person name="Barry K."/>
            <person name="LaButti K."/>
            <person name="Ng V."/>
            <person name="Ahrendt S."/>
            <person name="Min B."/>
            <person name="Choi I.G."/>
            <person name="Park H."/>
            <person name="Plett J.M."/>
            <person name="Magnuson J."/>
            <person name="Spatafora J.W."/>
            <person name="Nagy L.G."/>
            <person name="Henrissat B."/>
            <person name="Grigoriev I.V."/>
            <person name="Yang Z.L."/>
            <person name="Xu J."/>
            <person name="Martin F.M."/>
        </authorList>
    </citation>
    <scope>NUCLEOTIDE SEQUENCE</scope>
    <source>
        <strain evidence="1">ATCC 28755</strain>
    </source>
</reference>
<dbReference type="Proteomes" id="UP000790377">
    <property type="component" value="Unassembled WGS sequence"/>
</dbReference>
<protein>
    <submittedName>
        <fullName evidence="1">Uncharacterized protein</fullName>
    </submittedName>
</protein>
<comment type="caution">
    <text evidence="1">The sequence shown here is derived from an EMBL/GenBank/DDBJ whole genome shotgun (WGS) entry which is preliminary data.</text>
</comment>
<keyword evidence="2" id="KW-1185">Reference proteome</keyword>
<dbReference type="EMBL" id="MU267608">
    <property type="protein sequence ID" value="KAH7914844.1"/>
    <property type="molecule type" value="Genomic_DNA"/>
</dbReference>
<organism evidence="1 2">
    <name type="scientific">Hygrophoropsis aurantiaca</name>
    <dbReference type="NCBI Taxonomy" id="72124"/>
    <lineage>
        <taxon>Eukaryota</taxon>
        <taxon>Fungi</taxon>
        <taxon>Dikarya</taxon>
        <taxon>Basidiomycota</taxon>
        <taxon>Agaricomycotina</taxon>
        <taxon>Agaricomycetes</taxon>
        <taxon>Agaricomycetidae</taxon>
        <taxon>Boletales</taxon>
        <taxon>Coniophorineae</taxon>
        <taxon>Hygrophoropsidaceae</taxon>
        <taxon>Hygrophoropsis</taxon>
    </lineage>
</organism>
<name>A0ACB8AN70_9AGAM</name>
<evidence type="ECO:0000313" key="2">
    <source>
        <dbReference type="Proteomes" id="UP000790377"/>
    </source>
</evidence>
<gene>
    <name evidence="1" type="ORF">BJ138DRAFT_297641</name>
</gene>
<sequence length="108" mass="12711">MFYMLKKRFRILEIAPEYSMDIQVRIPPAMVVLHNIIRTYDPGDVDNFDMPDLVNGDEWDSNWDGEDEDGEDDETEAETEANVRRDQIAAQMWADYQVELRRRGAIEI</sequence>
<proteinExistence type="predicted"/>